<organism evidence="1 2">
    <name type="scientific">Gluconacetobacter dulcium</name>
    <dbReference type="NCBI Taxonomy" id="2729096"/>
    <lineage>
        <taxon>Bacteria</taxon>
        <taxon>Pseudomonadati</taxon>
        <taxon>Pseudomonadota</taxon>
        <taxon>Alphaproteobacteria</taxon>
        <taxon>Acetobacterales</taxon>
        <taxon>Acetobacteraceae</taxon>
        <taxon>Gluconacetobacter</taxon>
    </lineage>
</organism>
<gene>
    <name evidence="1" type="ORF">HLH44_03785</name>
</gene>
<dbReference type="Proteomes" id="UP000530320">
    <property type="component" value="Unassembled WGS sequence"/>
</dbReference>
<reference evidence="1 2" key="1">
    <citation type="submission" date="2020-04" db="EMBL/GenBank/DDBJ databases">
        <title>Description of novel Gluconacetobacter.</title>
        <authorList>
            <person name="Sombolestani A."/>
        </authorList>
    </citation>
    <scope>NUCLEOTIDE SEQUENCE [LARGE SCALE GENOMIC DNA]</scope>
    <source>
        <strain evidence="1 2">LMG 22058</strain>
    </source>
</reference>
<dbReference type="EMBL" id="JABEQP010000002">
    <property type="protein sequence ID" value="MBB2196593.1"/>
    <property type="molecule type" value="Genomic_DNA"/>
</dbReference>
<evidence type="ECO:0000313" key="1">
    <source>
        <dbReference type="EMBL" id="MBB2196593.1"/>
    </source>
</evidence>
<proteinExistence type="predicted"/>
<comment type="caution">
    <text evidence="1">The sequence shown here is derived from an EMBL/GenBank/DDBJ whole genome shotgun (WGS) entry which is preliminary data.</text>
</comment>
<sequence length="83" mass="8993">MSTPHTNPAFETVTVPRQSLEAANALLGLIECASDLLRERGFGDGSPVRQLDIAYTTTRNALLAESDGAIERAHRIERGEVQS</sequence>
<dbReference type="RefSeq" id="WP_183008177.1">
    <property type="nucleotide sequence ID" value="NZ_JABEQP010000002.1"/>
</dbReference>
<protein>
    <submittedName>
        <fullName evidence="1">Uncharacterized protein</fullName>
    </submittedName>
</protein>
<evidence type="ECO:0000313" key="2">
    <source>
        <dbReference type="Proteomes" id="UP000530320"/>
    </source>
</evidence>
<name>A0A7W4JXK0_9PROT</name>
<accession>A0A7W4JXK0</accession>
<dbReference type="AlphaFoldDB" id="A0A7W4JXK0"/>